<evidence type="ECO:0000313" key="6">
    <source>
        <dbReference type="Proteomes" id="UP001108027"/>
    </source>
</evidence>
<sequence length="255" mass="28537">MAQQNRLYVWDDRFLYLTGGIVSGLTQRHTLTLLVSLGDQGFELGDAQGQRQRFTAALVGNQTPRSLDAGLEPLLSLNFDPQSYEYHCLAAMLGRRPVRSVILMPDRVDHEAVRAAGEGRLEPAGLFRLTTALPRALSDYRPIRMPMDMRVSHIAQKIKKELPLTSTLEQLGAEVGLSAHRLWHLFSDKLGISIKSYTLWARMRRAVELIAQGVPLSMVAHDVGFSDAAHLTRTLKQFFGLTPSFLARGMEVRML</sequence>
<evidence type="ECO:0000259" key="4">
    <source>
        <dbReference type="PROSITE" id="PS01124"/>
    </source>
</evidence>
<name>A0A9Q3UPC9_9GAMM</name>
<dbReference type="AlphaFoldDB" id="A0A9Q3UPC9"/>
<dbReference type="SMART" id="SM00342">
    <property type="entry name" value="HTH_ARAC"/>
    <property type="match status" value="1"/>
</dbReference>
<dbReference type="Gene3D" id="1.10.10.60">
    <property type="entry name" value="Homeodomain-like"/>
    <property type="match status" value="1"/>
</dbReference>
<dbReference type="RefSeq" id="WP_228234628.1">
    <property type="nucleotide sequence ID" value="NZ_ARXL01000025.1"/>
</dbReference>
<dbReference type="PROSITE" id="PS01124">
    <property type="entry name" value="HTH_ARAC_FAMILY_2"/>
    <property type="match status" value="1"/>
</dbReference>
<evidence type="ECO:0000256" key="3">
    <source>
        <dbReference type="ARBA" id="ARBA00023163"/>
    </source>
</evidence>
<dbReference type="InterPro" id="IPR018060">
    <property type="entry name" value="HTH_AraC"/>
</dbReference>
<organism evidence="5 6">
    <name type="scientific">Alloalcanivorax marinus</name>
    <dbReference type="NCBI Taxonomy" id="1177169"/>
    <lineage>
        <taxon>Bacteria</taxon>
        <taxon>Pseudomonadati</taxon>
        <taxon>Pseudomonadota</taxon>
        <taxon>Gammaproteobacteria</taxon>
        <taxon>Oceanospirillales</taxon>
        <taxon>Alcanivoracaceae</taxon>
        <taxon>Alloalcanivorax</taxon>
    </lineage>
</organism>
<dbReference type="Pfam" id="PF12833">
    <property type="entry name" value="HTH_18"/>
    <property type="match status" value="1"/>
</dbReference>
<keyword evidence="2" id="KW-0238">DNA-binding</keyword>
<dbReference type="SUPFAM" id="SSF46689">
    <property type="entry name" value="Homeodomain-like"/>
    <property type="match status" value="1"/>
</dbReference>
<proteinExistence type="predicted"/>
<dbReference type="PANTHER" id="PTHR46796">
    <property type="entry name" value="HTH-TYPE TRANSCRIPTIONAL ACTIVATOR RHAS-RELATED"/>
    <property type="match status" value="1"/>
</dbReference>
<gene>
    <name evidence="5" type="ORF">LL252_15280</name>
</gene>
<dbReference type="GO" id="GO:0003700">
    <property type="term" value="F:DNA-binding transcription factor activity"/>
    <property type="evidence" value="ECO:0007669"/>
    <property type="project" value="InterPro"/>
</dbReference>
<evidence type="ECO:0000256" key="2">
    <source>
        <dbReference type="ARBA" id="ARBA00023125"/>
    </source>
</evidence>
<reference evidence="5" key="1">
    <citation type="submission" date="2021-10" db="EMBL/GenBank/DDBJ databases">
        <title>The diversity and Nitrogen Metabolism of Culturable Nitrate-Utilizing Bacteria Within the Oxygen Minimum Zone of the Changjiang (Yangtze River)Estuary.</title>
        <authorList>
            <person name="Zhang D."/>
            <person name="Zheng J."/>
            <person name="Liu S."/>
            <person name="He W."/>
        </authorList>
    </citation>
    <scope>NUCLEOTIDE SEQUENCE</scope>
    <source>
        <strain evidence="5">FXH-223</strain>
    </source>
</reference>
<dbReference type="InterPro" id="IPR050204">
    <property type="entry name" value="AraC_XylS_family_regulators"/>
</dbReference>
<feature type="domain" description="HTH araC/xylS-type" evidence="4">
    <location>
        <begin position="152"/>
        <end position="249"/>
    </location>
</feature>
<accession>A0A9Q3UPC9</accession>
<dbReference type="EMBL" id="JAJGNA010000024">
    <property type="protein sequence ID" value="MCC4309935.1"/>
    <property type="molecule type" value="Genomic_DNA"/>
</dbReference>
<comment type="caution">
    <text evidence="5">The sequence shown here is derived from an EMBL/GenBank/DDBJ whole genome shotgun (WGS) entry which is preliminary data.</text>
</comment>
<keyword evidence="1" id="KW-0805">Transcription regulation</keyword>
<dbReference type="GO" id="GO:0043565">
    <property type="term" value="F:sequence-specific DNA binding"/>
    <property type="evidence" value="ECO:0007669"/>
    <property type="project" value="InterPro"/>
</dbReference>
<keyword evidence="3" id="KW-0804">Transcription</keyword>
<dbReference type="Proteomes" id="UP001108027">
    <property type="component" value="Unassembled WGS sequence"/>
</dbReference>
<protein>
    <submittedName>
        <fullName evidence="5">Helix-turn-helix transcriptional regulator</fullName>
    </submittedName>
</protein>
<dbReference type="InterPro" id="IPR009057">
    <property type="entry name" value="Homeodomain-like_sf"/>
</dbReference>
<evidence type="ECO:0000256" key="1">
    <source>
        <dbReference type="ARBA" id="ARBA00023015"/>
    </source>
</evidence>
<evidence type="ECO:0000313" key="5">
    <source>
        <dbReference type="EMBL" id="MCC4309935.1"/>
    </source>
</evidence>
<keyword evidence="6" id="KW-1185">Reference proteome</keyword>